<dbReference type="Gene3D" id="3.40.50.1110">
    <property type="entry name" value="SGNH hydrolase"/>
    <property type="match status" value="1"/>
</dbReference>
<accession>A0A437UMM2</accession>
<dbReference type="Pfam" id="PF13472">
    <property type="entry name" value="Lipase_GDSL_2"/>
    <property type="match status" value="1"/>
</dbReference>
<dbReference type="SUPFAM" id="SSF52266">
    <property type="entry name" value="SGNH hydrolase"/>
    <property type="match status" value="1"/>
</dbReference>
<dbReference type="PANTHER" id="PTHR43784:SF2">
    <property type="entry name" value="GDSL-LIKE LIPASE_ACYLHYDROLASE, PUTATIVE (AFU_ORTHOLOGUE AFUA_2G00820)-RELATED"/>
    <property type="match status" value="1"/>
</dbReference>
<organism evidence="2 3">
    <name type="scientific">Enterococcus avium</name>
    <name type="common">Streptococcus avium</name>
    <dbReference type="NCBI Taxonomy" id="33945"/>
    <lineage>
        <taxon>Bacteria</taxon>
        <taxon>Bacillati</taxon>
        <taxon>Bacillota</taxon>
        <taxon>Bacilli</taxon>
        <taxon>Lactobacillales</taxon>
        <taxon>Enterococcaceae</taxon>
        <taxon>Enterococcus</taxon>
    </lineage>
</organism>
<dbReference type="EMBL" id="RYZS01000001">
    <property type="protein sequence ID" value="RVU94846.1"/>
    <property type="molecule type" value="Genomic_DNA"/>
</dbReference>
<dbReference type="InterPro" id="IPR053140">
    <property type="entry name" value="GDSL_Rv0518-like"/>
</dbReference>
<comment type="caution">
    <text evidence="2">The sequence shown here is derived from an EMBL/GenBank/DDBJ whole genome shotgun (WGS) entry which is preliminary data.</text>
</comment>
<sequence length="331" mass="36989">MVWTTIWSHAQRGIAQHSIPEGVINLTLKQIAPVNKIRLVFANEYGQQTQKVQNLSVKTDKCCQFISDFSLAPNELFKTKSILIDPSARTWQLTFHITSIESGFAYNDADFLPESKKIDFCSGLLAIEAELDGKCIIALGDSLTEGATWTTPLQRDLRKQNTYLVNQGINGSCLLKPSSDNANTEKQNLFYGFGGLHRLEECFLSHSNVSKVLLSLGVNDLINGELTLETFKTGIREMIHVCNVSGVDYQLCTLTPCLGYPGMNQTKENLRKEINQWLLDNYRQVWDFSKIVEEASGHLHSLFDSGDHLHFNAVAGLAIARQISSDFVKGE</sequence>
<dbReference type="InterPro" id="IPR013830">
    <property type="entry name" value="SGNH_hydro"/>
</dbReference>
<evidence type="ECO:0000313" key="3">
    <source>
        <dbReference type="Proteomes" id="UP000288388"/>
    </source>
</evidence>
<dbReference type="PANTHER" id="PTHR43784">
    <property type="entry name" value="GDSL-LIKE LIPASE/ACYLHYDROLASE, PUTATIVE (AFU_ORTHOLOGUE AFUA_2G00820)-RELATED"/>
    <property type="match status" value="1"/>
</dbReference>
<dbReference type="RefSeq" id="WP_127978794.1">
    <property type="nucleotide sequence ID" value="NZ_JBPFMR010000081.1"/>
</dbReference>
<dbReference type="Proteomes" id="UP000288388">
    <property type="component" value="Unassembled WGS sequence"/>
</dbReference>
<evidence type="ECO:0000259" key="1">
    <source>
        <dbReference type="Pfam" id="PF13472"/>
    </source>
</evidence>
<evidence type="ECO:0000313" key="2">
    <source>
        <dbReference type="EMBL" id="RVU94846.1"/>
    </source>
</evidence>
<proteinExistence type="predicted"/>
<reference evidence="2 3" key="1">
    <citation type="submission" date="2018-12" db="EMBL/GenBank/DDBJ databases">
        <title>A novel vanA-carrying plasmid in a clinical isolate of Enterococcus avium.</title>
        <authorList>
            <person name="Bernasconi O.J."/>
            <person name="Luzzaro F."/>
            <person name="Endimiani A."/>
        </authorList>
    </citation>
    <scope>NUCLEOTIDE SEQUENCE [LARGE SCALE GENOMIC DNA]</scope>
    <source>
        <strain evidence="2 3">LC0559/18</strain>
    </source>
</reference>
<gene>
    <name evidence="2" type="ORF">EK398_08280</name>
</gene>
<dbReference type="InterPro" id="IPR036514">
    <property type="entry name" value="SGNH_hydro_sf"/>
</dbReference>
<name>A0A437UMM2_ENTAV</name>
<feature type="domain" description="SGNH hydrolase-type esterase" evidence="1">
    <location>
        <begin position="138"/>
        <end position="313"/>
    </location>
</feature>
<dbReference type="AlphaFoldDB" id="A0A437UMM2"/>
<protein>
    <recommendedName>
        <fullName evidence="1">SGNH hydrolase-type esterase domain-containing protein</fullName>
    </recommendedName>
</protein>